<organism evidence="2 3">
    <name type="scientific">Methylobacterium longum</name>
    <dbReference type="NCBI Taxonomy" id="767694"/>
    <lineage>
        <taxon>Bacteria</taxon>
        <taxon>Pseudomonadati</taxon>
        <taxon>Pseudomonadota</taxon>
        <taxon>Alphaproteobacteria</taxon>
        <taxon>Hyphomicrobiales</taxon>
        <taxon>Methylobacteriaceae</taxon>
        <taxon>Methylobacterium</taxon>
    </lineage>
</organism>
<reference evidence="3" key="1">
    <citation type="journal article" date="2019" name="Int. J. Syst. Evol. Microbiol.">
        <title>The Global Catalogue of Microorganisms (GCM) 10K type strain sequencing project: providing services to taxonomists for standard genome sequencing and annotation.</title>
        <authorList>
            <consortium name="The Broad Institute Genomics Platform"/>
            <consortium name="The Broad Institute Genome Sequencing Center for Infectious Disease"/>
            <person name="Wu L."/>
            <person name="Ma J."/>
        </authorList>
    </citation>
    <scope>NUCLEOTIDE SEQUENCE [LARGE SCALE GENOMIC DNA]</scope>
    <source>
        <strain evidence="3">CECT 7806</strain>
    </source>
</reference>
<sequence>MSSRRVVLALLCMTPLVGSPALAQRQRAPKIGVLWHAATPQDEAIYAEPLRKGFQDLGYVENRDYNLIETYAAEKPTQRRSMRTSLPMLIS</sequence>
<gene>
    <name evidence="2" type="ORF">QWZ18_23540</name>
</gene>
<accession>A0ABT8AVZ7</accession>
<name>A0ABT8AVZ7_9HYPH</name>
<feature type="chain" id="PRO_5046076974" description="ABC transporter substrate-binding protein" evidence="1">
    <location>
        <begin position="24"/>
        <end position="91"/>
    </location>
</feature>
<evidence type="ECO:0000313" key="3">
    <source>
        <dbReference type="Proteomes" id="UP001244297"/>
    </source>
</evidence>
<keyword evidence="1" id="KW-0732">Signal</keyword>
<dbReference type="Proteomes" id="UP001244297">
    <property type="component" value="Unassembled WGS sequence"/>
</dbReference>
<feature type="signal peptide" evidence="1">
    <location>
        <begin position="1"/>
        <end position="23"/>
    </location>
</feature>
<dbReference type="EMBL" id="JAUFPT010000078">
    <property type="protein sequence ID" value="MDN3573586.1"/>
    <property type="molecule type" value="Genomic_DNA"/>
</dbReference>
<dbReference type="RefSeq" id="WP_238291081.1">
    <property type="nucleotide sequence ID" value="NZ_BPQS01000031.1"/>
</dbReference>
<protein>
    <recommendedName>
        <fullName evidence="4">ABC transporter substrate-binding protein</fullName>
    </recommendedName>
</protein>
<evidence type="ECO:0000313" key="2">
    <source>
        <dbReference type="EMBL" id="MDN3573586.1"/>
    </source>
</evidence>
<proteinExistence type="predicted"/>
<evidence type="ECO:0000256" key="1">
    <source>
        <dbReference type="SAM" id="SignalP"/>
    </source>
</evidence>
<keyword evidence="3" id="KW-1185">Reference proteome</keyword>
<comment type="caution">
    <text evidence="2">The sequence shown here is derived from an EMBL/GenBank/DDBJ whole genome shotgun (WGS) entry which is preliminary data.</text>
</comment>
<dbReference type="Gene3D" id="3.40.50.2300">
    <property type="match status" value="1"/>
</dbReference>
<evidence type="ECO:0008006" key="4">
    <source>
        <dbReference type="Google" id="ProtNLM"/>
    </source>
</evidence>